<keyword evidence="2" id="KW-1185">Reference proteome</keyword>
<dbReference type="EMBL" id="CM064437">
    <property type="protein sequence ID" value="KAK3435816.1"/>
    <property type="molecule type" value="Genomic_DNA"/>
</dbReference>
<evidence type="ECO:0000313" key="1">
    <source>
        <dbReference type="EMBL" id="KAK3435816.1"/>
    </source>
</evidence>
<dbReference type="Proteomes" id="UP000030711">
    <property type="component" value="Chromosome 3"/>
</dbReference>
<protein>
    <submittedName>
        <fullName evidence="1">Uncharacterized protein</fullName>
    </submittedName>
</protein>
<comment type="caution">
    <text evidence="1">The sequence shown here is derived from an EMBL/GenBank/DDBJ whole genome shotgun (WGS) entry which is preliminary data.</text>
</comment>
<reference evidence="1 2" key="1">
    <citation type="journal article" date="2014" name="Nature">
        <title>The genome of Eucalyptus grandis.</title>
        <authorList>
            <person name="Myburg A.A."/>
            <person name="Grattapaglia D."/>
            <person name="Tuskan G.A."/>
            <person name="Hellsten U."/>
            <person name="Hayes R.D."/>
            <person name="Grimwood J."/>
            <person name="Jenkins J."/>
            <person name="Lindquist E."/>
            <person name="Tice H."/>
            <person name="Bauer D."/>
            <person name="Goodstein D.M."/>
            <person name="Dubchak I."/>
            <person name="Poliakov A."/>
            <person name="Mizrachi E."/>
            <person name="Kullan A.R."/>
            <person name="Hussey S.G."/>
            <person name="Pinard D."/>
            <person name="van der Merwe K."/>
            <person name="Singh P."/>
            <person name="van Jaarsveld I."/>
            <person name="Silva-Junior O.B."/>
            <person name="Togawa R.C."/>
            <person name="Pappas M.R."/>
            <person name="Faria D.A."/>
            <person name="Sansaloni C.P."/>
            <person name="Petroli C.D."/>
            <person name="Yang X."/>
            <person name="Ranjan P."/>
            <person name="Tschaplinski T.J."/>
            <person name="Ye C.Y."/>
            <person name="Li T."/>
            <person name="Sterck L."/>
            <person name="Vanneste K."/>
            <person name="Murat F."/>
            <person name="Soler M."/>
            <person name="Clemente H.S."/>
            <person name="Saidi N."/>
            <person name="Cassan-Wang H."/>
            <person name="Dunand C."/>
            <person name="Hefer C.A."/>
            <person name="Bornberg-Bauer E."/>
            <person name="Kersting A.R."/>
            <person name="Vining K."/>
            <person name="Amarasinghe V."/>
            <person name="Ranik M."/>
            <person name="Naithani S."/>
            <person name="Elser J."/>
            <person name="Boyd A.E."/>
            <person name="Liston A."/>
            <person name="Spatafora J.W."/>
            <person name="Dharmwardhana P."/>
            <person name="Raja R."/>
            <person name="Sullivan C."/>
            <person name="Romanel E."/>
            <person name="Alves-Ferreira M."/>
            <person name="Kulheim C."/>
            <person name="Foley W."/>
            <person name="Carocha V."/>
            <person name="Paiva J."/>
            <person name="Kudrna D."/>
            <person name="Brommonschenkel S.H."/>
            <person name="Pasquali G."/>
            <person name="Byrne M."/>
            <person name="Rigault P."/>
            <person name="Tibbits J."/>
            <person name="Spokevicius A."/>
            <person name="Jones R.C."/>
            <person name="Steane D.A."/>
            <person name="Vaillancourt R.E."/>
            <person name="Potts B.M."/>
            <person name="Joubert F."/>
            <person name="Barry K."/>
            <person name="Pappas G.J."/>
            <person name="Strauss S.H."/>
            <person name="Jaiswal P."/>
            <person name="Grima-Pettenati J."/>
            <person name="Salse J."/>
            <person name="Van de Peer Y."/>
            <person name="Rokhsar D.S."/>
            <person name="Schmutz J."/>
        </authorList>
    </citation>
    <scope>NUCLEOTIDE SEQUENCE [LARGE SCALE GENOMIC DNA]</scope>
    <source>
        <strain evidence="2">cv. BRASUZ1</strain>
        <tissue evidence="1">Leaf extractions</tissue>
    </source>
</reference>
<sequence>MHRLTSNDEKQDKRTGRFRWTKGRGGVTASWGLSVILQDATTSETSEQPVEQWQDQSSHSPRTCRRSRNFLLIFIYFYSSFSSPFRCRRSLLYNLLSANISLTLCSREGSRALTFADEGVVALAQS</sequence>
<proteinExistence type="predicted"/>
<organism evidence="1 2">
    <name type="scientific">Eucalyptus grandis</name>
    <name type="common">Flooded gum</name>
    <dbReference type="NCBI Taxonomy" id="71139"/>
    <lineage>
        <taxon>Eukaryota</taxon>
        <taxon>Viridiplantae</taxon>
        <taxon>Streptophyta</taxon>
        <taxon>Embryophyta</taxon>
        <taxon>Tracheophyta</taxon>
        <taxon>Spermatophyta</taxon>
        <taxon>Magnoliopsida</taxon>
        <taxon>eudicotyledons</taxon>
        <taxon>Gunneridae</taxon>
        <taxon>Pentapetalae</taxon>
        <taxon>rosids</taxon>
        <taxon>malvids</taxon>
        <taxon>Myrtales</taxon>
        <taxon>Myrtaceae</taxon>
        <taxon>Myrtoideae</taxon>
        <taxon>Eucalypteae</taxon>
        <taxon>Eucalyptus</taxon>
    </lineage>
</organism>
<evidence type="ECO:0000313" key="2">
    <source>
        <dbReference type="Proteomes" id="UP000030711"/>
    </source>
</evidence>
<gene>
    <name evidence="1" type="ORF">EUGRSUZ_C00544</name>
</gene>
<accession>A0ACC3LAM8</accession>
<name>A0ACC3LAM8_EUCGR</name>